<keyword evidence="6 7" id="KW-0460">Magnesium</keyword>
<dbReference type="InterPro" id="IPR020552">
    <property type="entry name" value="Inositol_monoPase_Li-sen"/>
</dbReference>
<reference evidence="9" key="2">
    <citation type="submission" date="2022-10" db="EMBL/GenBank/DDBJ databases">
        <authorList>
            <consortium name="ENA_rothamsted_submissions"/>
            <consortium name="culmorum"/>
            <person name="King R."/>
        </authorList>
    </citation>
    <scope>NUCLEOTIDE SEQUENCE</scope>
</reference>
<evidence type="ECO:0000256" key="7">
    <source>
        <dbReference type="PIRSR" id="PIRSR600760-2"/>
    </source>
</evidence>
<evidence type="ECO:0000313" key="9">
    <source>
        <dbReference type="EMBL" id="CAG9812216.1"/>
    </source>
</evidence>
<dbReference type="InterPro" id="IPR033942">
    <property type="entry name" value="IMPase"/>
</dbReference>
<dbReference type="InterPro" id="IPR000760">
    <property type="entry name" value="Inositol_monophosphatase-like"/>
</dbReference>
<evidence type="ECO:0000256" key="1">
    <source>
        <dbReference type="ARBA" id="ARBA00001946"/>
    </source>
</evidence>
<keyword evidence="10" id="KW-1185">Reference proteome</keyword>
<evidence type="ECO:0000256" key="5">
    <source>
        <dbReference type="ARBA" id="ARBA00022801"/>
    </source>
</evidence>
<dbReference type="CDD" id="cd01639">
    <property type="entry name" value="IMPase"/>
    <property type="match status" value="1"/>
</dbReference>
<feature type="binding site" evidence="7">
    <location>
        <position position="71"/>
    </location>
    <ligand>
        <name>Mg(2+)</name>
        <dbReference type="ChEBI" id="CHEBI:18420"/>
        <label>1</label>
        <note>catalytic</note>
    </ligand>
</feature>
<accession>A0A9N9WWS4</accession>
<comment type="pathway">
    <text evidence="2 8">Polyol metabolism; myo-inositol biosynthesis; myo-inositol from D-glucose 6-phosphate: step 2/2.</text>
</comment>
<feature type="binding site" evidence="7">
    <location>
        <position position="221"/>
    </location>
    <ligand>
        <name>Mg(2+)</name>
        <dbReference type="ChEBI" id="CHEBI:18420"/>
        <label>1</label>
        <note>catalytic</note>
    </ligand>
</feature>
<evidence type="ECO:0000256" key="4">
    <source>
        <dbReference type="ARBA" id="ARBA00022723"/>
    </source>
</evidence>
<dbReference type="GO" id="GO:0046872">
    <property type="term" value="F:metal ion binding"/>
    <property type="evidence" value="ECO:0007669"/>
    <property type="project" value="UniProtKB-KW"/>
</dbReference>
<dbReference type="GO" id="GO:0046854">
    <property type="term" value="P:phosphatidylinositol phosphate biosynthetic process"/>
    <property type="evidence" value="ECO:0007669"/>
    <property type="project" value="InterPro"/>
</dbReference>
<dbReference type="Proteomes" id="UP001153620">
    <property type="component" value="Chromosome 4"/>
</dbReference>
<dbReference type="PRINTS" id="PR00377">
    <property type="entry name" value="IMPHPHTASES"/>
</dbReference>
<organism evidence="9 10">
    <name type="scientific">Chironomus riparius</name>
    <dbReference type="NCBI Taxonomy" id="315576"/>
    <lineage>
        <taxon>Eukaryota</taxon>
        <taxon>Metazoa</taxon>
        <taxon>Ecdysozoa</taxon>
        <taxon>Arthropoda</taxon>
        <taxon>Hexapoda</taxon>
        <taxon>Insecta</taxon>
        <taxon>Pterygota</taxon>
        <taxon>Neoptera</taxon>
        <taxon>Endopterygota</taxon>
        <taxon>Diptera</taxon>
        <taxon>Nematocera</taxon>
        <taxon>Chironomoidea</taxon>
        <taxon>Chironomidae</taxon>
        <taxon>Chironominae</taxon>
        <taxon>Chironomus</taxon>
    </lineage>
</organism>
<comment type="catalytic activity">
    <reaction evidence="8">
        <text>a myo-inositol phosphate + H2O = myo-inositol + phosphate</text>
        <dbReference type="Rhea" id="RHEA:24056"/>
        <dbReference type="ChEBI" id="CHEBI:15377"/>
        <dbReference type="ChEBI" id="CHEBI:17268"/>
        <dbReference type="ChEBI" id="CHEBI:43474"/>
        <dbReference type="ChEBI" id="CHEBI:84139"/>
        <dbReference type="EC" id="3.1.3.25"/>
    </reaction>
</comment>
<reference evidence="9" key="1">
    <citation type="submission" date="2022-01" db="EMBL/GenBank/DDBJ databases">
        <authorList>
            <person name="King R."/>
        </authorList>
    </citation>
    <scope>NUCLEOTIDE SEQUENCE</scope>
</reference>
<dbReference type="EMBL" id="OU895880">
    <property type="protein sequence ID" value="CAG9812216.1"/>
    <property type="molecule type" value="Genomic_DNA"/>
</dbReference>
<keyword evidence="5 8" id="KW-0378">Hydrolase</keyword>
<evidence type="ECO:0000256" key="6">
    <source>
        <dbReference type="ARBA" id="ARBA00022842"/>
    </source>
</evidence>
<dbReference type="GO" id="GO:0008934">
    <property type="term" value="F:inositol monophosphate 1-phosphatase activity"/>
    <property type="evidence" value="ECO:0007669"/>
    <property type="project" value="InterPro"/>
</dbReference>
<dbReference type="FunFam" id="3.30.540.10:FF:000004">
    <property type="entry name" value="Inositol-1-monophosphatase"/>
    <property type="match status" value="1"/>
</dbReference>
<dbReference type="GO" id="GO:0007165">
    <property type="term" value="P:signal transduction"/>
    <property type="evidence" value="ECO:0007669"/>
    <property type="project" value="TreeGrafter"/>
</dbReference>
<dbReference type="PRINTS" id="PR00378">
    <property type="entry name" value="LIIMPHPHTASE"/>
</dbReference>
<dbReference type="Gene3D" id="3.40.190.80">
    <property type="match status" value="1"/>
</dbReference>
<dbReference type="SUPFAM" id="SSF56655">
    <property type="entry name" value="Carbohydrate phosphatase"/>
    <property type="match status" value="1"/>
</dbReference>
<feature type="binding site" evidence="7">
    <location>
        <position position="94"/>
    </location>
    <ligand>
        <name>Mg(2+)</name>
        <dbReference type="ChEBI" id="CHEBI:18420"/>
        <label>1</label>
        <note>catalytic</note>
    </ligand>
</feature>
<evidence type="ECO:0000256" key="2">
    <source>
        <dbReference type="ARBA" id="ARBA00005152"/>
    </source>
</evidence>
<dbReference type="Pfam" id="PF00459">
    <property type="entry name" value="Inositol_P"/>
    <property type="match status" value="1"/>
</dbReference>
<sequence>MTPEELDECFEFVQNLIRQCGDIFLDGFKDCGKVENKGSHYDLVTVYDRKIENVLINGIKEKYPNHKFIAEEDQSSTKQPPILTSAPTWIIDPIDGTTNFIKKLHFVCISVGFAINNDLKIGFIFNPVLNEFYSARKDQGAFLNGKKIFARKSEELKGSLIAQCIHIGGIPAFKHQFMERTTTFLRKTIGIRVFGSAALTLAYVASGAIDAYTIEYLKPWDIAAGVLIVQEAGGIVIDTNGGDCNIMKPNIIAAGTMKIAMEIKNVFDEIDARLEIEGKLPRQLMDKSKIQCLSPSLSNHFTLITFNTQKNNSPKFSLQTKSNLNKNTNFIIILFYLLK</sequence>
<evidence type="ECO:0000256" key="8">
    <source>
        <dbReference type="RuleBase" id="RU364068"/>
    </source>
</evidence>
<dbReference type="InterPro" id="IPR020583">
    <property type="entry name" value="Inositol_monoP_metal-BS"/>
</dbReference>
<feature type="binding site" evidence="7">
    <location>
        <position position="95"/>
    </location>
    <ligand>
        <name>Mg(2+)</name>
        <dbReference type="ChEBI" id="CHEBI:18420"/>
        <label>1</label>
        <note>catalytic</note>
    </ligand>
</feature>
<dbReference type="PANTHER" id="PTHR20854">
    <property type="entry name" value="INOSITOL MONOPHOSPHATASE"/>
    <property type="match status" value="1"/>
</dbReference>
<protein>
    <recommendedName>
        <fullName evidence="8">Inositol-1-monophosphatase</fullName>
        <ecNumber evidence="8">3.1.3.25</ecNumber>
    </recommendedName>
</protein>
<dbReference type="Gene3D" id="3.30.540.10">
    <property type="entry name" value="Fructose-1,6-Bisphosphatase, subunit A, domain 1"/>
    <property type="match status" value="1"/>
</dbReference>
<dbReference type="PROSITE" id="PS00630">
    <property type="entry name" value="IMP_2"/>
    <property type="match status" value="1"/>
</dbReference>
<evidence type="ECO:0000256" key="3">
    <source>
        <dbReference type="ARBA" id="ARBA00009759"/>
    </source>
</evidence>
<dbReference type="PROSITE" id="PS00629">
    <property type="entry name" value="IMP_1"/>
    <property type="match status" value="1"/>
</dbReference>
<keyword evidence="4 7" id="KW-0479">Metal-binding</keyword>
<gene>
    <name evidence="9" type="ORF">CHIRRI_LOCUS15021</name>
</gene>
<dbReference type="EC" id="3.1.3.25" evidence="8"/>
<dbReference type="GO" id="GO:0006020">
    <property type="term" value="P:inositol metabolic process"/>
    <property type="evidence" value="ECO:0007669"/>
    <property type="project" value="TreeGrafter"/>
</dbReference>
<dbReference type="InterPro" id="IPR020550">
    <property type="entry name" value="Inositol_monophosphatase_CS"/>
</dbReference>
<comment type="cofactor">
    <cofactor evidence="1 7 8">
        <name>Mg(2+)</name>
        <dbReference type="ChEBI" id="CHEBI:18420"/>
    </cofactor>
</comment>
<dbReference type="AlphaFoldDB" id="A0A9N9WWS4"/>
<proteinExistence type="inferred from homology"/>
<evidence type="ECO:0000313" key="10">
    <source>
        <dbReference type="Proteomes" id="UP001153620"/>
    </source>
</evidence>
<feature type="binding site" evidence="7">
    <location>
        <position position="92"/>
    </location>
    <ligand>
        <name>Mg(2+)</name>
        <dbReference type="ChEBI" id="CHEBI:18420"/>
        <label>1</label>
        <note>catalytic</note>
    </ligand>
</feature>
<name>A0A9N9WWS4_9DIPT</name>
<dbReference type="PANTHER" id="PTHR20854:SF25">
    <property type="entry name" value="INOSITOL-1-MONOPHOSPHATASE"/>
    <property type="match status" value="1"/>
</dbReference>
<dbReference type="OrthoDB" id="10254945at2759"/>
<comment type="similarity">
    <text evidence="3 8">Belongs to the inositol monophosphatase superfamily.</text>
</comment>